<dbReference type="Pfam" id="PF06870">
    <property type="entry name" value="RNA_pol_I_A49"/>
    <property type="match status" value="1"/>
</dbReference>
<dbReference type="ExpressionAtlas" id="G7INH9">
    <property type="expression patterns" value="differential"/>
</dbReference>
<comment type="similarity">
    <text evidence="2">Belongs to the eukaryotic RPA49/POLR1E RNA polymerase subunit family.</text>
</comment>
<evidence type="ECO:0000256" key="4">
    <source>
        <dbReference type="ARBA" id="ARBA00023163"/>
    </source>
</evidence>
<evidence type="ECO:0000256" key="1">
    <source>
        <dbReference type="ARBA" id="ARBA00004604"/>
    </source>
</evidence>
<evidence type="ECO:0000313" key="8">
    <source>
        <dbReference type="EnsemblPlants" id="AES65271"/>
    </source>
</evidence>
<keyword evidence="3" id="KW-0240">DNA-directed RNA polymerase</keyword>
<dbReference type="STRING" id="3880.G7INH9"/>
<dbReference type="GO" id="GO:0006362">
    <property type="term" value="P:transcription elongation by RNA polymerase I"/>
    <property type="evidence" value="ECO:0000318"/>
    <property type="project" value="GO_Central"/>
</dbReference>
<evidence type="ECO:0000256" key="6">
    <source>
        <dbReference type="SAM" id="MobiDB-lite"/>
    </source>
</evidence>
<keyword evidence="5" id="KW-0539">Nucleus</keyword>
<proteinExistence type="inferred from homology"/>
<reference evidence="7 9" key="2">
    <citation type="journal article" date="2014" name="BMC Genomics">
        <title>An improved genome release (version Mt4.0) for the model legume Medicago truncatula.</title>
        <authorList>
            <person name="Tang H."/>
            <person name="Krishnakumar V."/>
            <person name="Bidwell S."/>
            <person name="Rosen B."/>
            <person name="Chan A."/>
            <person name="Zhou S."/>
            <person name="Gentzbittel L."/>
            <person name="Childs K.L."/>
            <person name="Yandell M."/>
            <person name="Gundlach H."/>
            <person name="Mayer K.F."/>
            <person name="Schwartz D.C."/>
            <person name="Town C.D."/>
        </authorList>
    </citation>
    <scope>GENOME REANNOTATION</scope>
    <source>
        <strain evidence="8 9">cv. Jemalong A17</strain>
    </source>
</reference>
<dbReference type="GO" id="GO:0003677">
    <property type="term" value="F:DNA binding"/>
    <property type="evidence" value="ECO:0007669"/>
    <property type="project" value="InterPro"/>
</dbReference>
<evidence type="ECO:0000256" key="3">
    <source>
        <dbReference type="ARBA" id="ARBA00022478"/>
    </source>
</evidence>
<dbReference type="EMBL" id="CM001218">
    <property type="protein sequence ID" value="AES65271.1"/>
    <property type="molecule type" value="Genomic_DNA"/>
</dbReference>
<dbReference type="GO" id="GO:0005736">
    <property type="term" value="C:RNA polymerase I complex"/>
    <property type="evidence" value="ECO:0000318"/>
    <property type="project" value="GO_Central"/>
</dbReference>
<dbReference type="InterPro" id="IPR009668">
    <property type="entry name" value="RNA_pol-assoc_fac_A49-like"/>
</dbReference>
<dbReference type="HOGENOM" id="CLU_030315_0_0_1"/>
<reference evidence="7 9" key="1">
    <citation type="journal article" date="2011" name="Nature">
        <title>The Medicago genome provides insight into the evolution of rhizobial symbioses.</title>
        <authorList>
            <person name="Young N.D."/>
            <person name="Debelle F."/>
            <person name="Oldroyd G.E."/>
            <person name="Geurts R."/>
            <person name="Cannon S.B."/>
            <person name="Udvardi M.K."/>
            <person name="Benedito V.A."/>
            <person name="Mayer K.F."/>
            <person name="Gouzy J."/>
            <person name="Schoof H."/>
            <person name="Van de Peer Y."/>
            <person name="Proost S."/>
            <person name="Cook D.R."/>
            <person name="Meyers B.C."/>
            <person name="Spannagl M."/>
            <person name="Cheung F."/>
            <person name="De Mita S."/>
            <person name="Krishnakumar V."/>
            <person name="Gundlach H."/>
            <person name="Zhou S."/>
            <person name="Mudge J."/>
            <person name="Bharti A.K."/>
            <person name="Murray J.D."/>
            <person name="Naoumkina M.A."/>
            <person name="Rosen B."/>
            <person name="Silverstein K.A."/>
            <person name="Tang H."/>
            <person name="Rombauts S."/>
            <person name="Zhao P.X."/>
            <person name="Zhou P."/>
            <person name="Barbe V."/>
            <person name="Bardou P."/>
            <person name="Bechner M."/>
            <person name="Bellec A."/>
            <person name="Berger A."/>
            <person name="Berges H."/>
            <person name="Bidwell S."/>
            <person name="Bisseling T."/>
            <person name="Choisne N."/>
            <person name="Couloux A."/>
            <person name="Denny R."/>
            <person name="Deshpande S."/>
            <person name="Dai X."/>
            <person name="Doyle J.J."/>
            <person name="Dudez A.M."/>
            <person name="Farmer A.D."/>
            <person name="Fouteau S."/>
            <person name="Franken C."/>
            <person name="Gibelin C."/>
            <person name="Gish J."/>
            <person name="Goldstein S."/>
            <person name="Gonzalez A.J."/>
            <person name="Green P.J."/>
            <person name="Hallab A."/>
            <person name="Hartog M."/>
            <person name="Hua A."/>
            <person name="Humphray S.J."/>
            <person name="Jeong D.H."/>
            <person name="Jing Y."/>
            <person name="Jocker A."/>
            <person name="Kenton S.M."/>
            <person name="Kim D.J."/>
            <person name="Klee K."/>
            <person name="Lai H."/>
            <person name="Lang C."/>
            <person name="Lin S."/>
            <person name="Macmil S.L."/>
            <person name="Magdelenat G."/>
            <person name="Matthews L."/>
            <person name="McCorrison J."/>
            <person name="Monaghan E.L."/>
            <person name="Mun J.H."/>
            <person name="Najar F.Z."/>
            <person name="Nicholson C."/>
            <person name="Noirot C."/>
            <person name="O'Bleness M."/>
            <person name="Paule C.R."/>
            <person name="Poulain J."/>
            <person name="Prion F."/>
            <person name="Qin B."/>
            <person name="Qu C."/>
            <person name="Retzel E.F."/>
            <person name="Riddle C."/>
            <person name="Sallet E."/>
            <person name="Samain S."/>
            <person name="Samson N."/>
            <person name="Sanders I."/>
            <person name="Saurat O."/>
            <person name="Scarpelli C."/>
            <person name="Schiex T."/>
            <person name="Segurens B."/>
            <person name="Severin A.J."/>
            <person name="Sherrier D.J."/>
            <person name="Shi R."/>
            <person name="Sims S."/>
            <person name="Singer S.R."/>
            <person name="Sinharoy S."/>
            <person name="Sterck L."/>
            <person name="Viollet A."/>
            <person name="Wang B.B."/>
            <person name="Wang K."/>
            <person name="Wang M."/>
            <person name="Wang X."/>
            <person name="Warfsmann J."/>
            <person name="Weissenbach J."/>
            <person name="White D.D."/>
            <person name="White J.D."/>
            <person name="Wiley G.B."/>
            <person name="Wincker P."/>
            <person name="Xing Y."/>
            <person name="Yang L."/>
            <person name="Yao Z."/>
            <person name="Ying F."/>
            <person name="Zhai J."/>
            <person name="Zhou L."/>
            <person name="Zuber A."/>
            <person name="Denarie J."/>
            <person name="Dixon R.A."/>
            <person name="May G.D."/>
            <person name="Schwartz D.C."/>
            <person name="Rogers J."/>
            <person name="Quetier F."/>
            <person name="Town C.D."/>
            <person name="Roe B.A."/>
        </authorList>
    </citation>
    <scope>NUCLEOTIDE SEQUENCE [LARGE SCALE GENOMIC DNA]</scope>
    <source>
        <strain evidence="7">A17</strain>
        <strain evidence="8 9">cv. Jemalong A17</strain>
    </source>
</reference>
<dbReference type="PaxDb" id="3880-AES65271"/>
<sequence>MESPDPKSKKKAKTNKKMVTEPVHEPVQAKIEVVSSDPSKMPPFIGYFTSGFDPVKSSSGTDVQVYRNKVMHKRTELVVSPAGSSVEFVGTSYEGEAVAAARNPATYMLGVFDKESQTLKIVPIGDWNQELKVWNIRMPPPTPIKMVEEMTAEQLAEKKRNTDVALGTKKSKKMHDKLADMKRDEEPEAKKNLDEKMKNVEVKETALANTEAHVTRHIPPYNSSATTPQEAYVLDKIILAEEWNYLQDIYYSLQKEVAADFSLYPSFIRNRINRLKKIEDDSEKKKLSCILSFINYLVKFKDQHSMDGISSSKFEKLPYTLYHRFTTMFDVTESRRLPPEKMNLLISYVLVLTLFSDDFRTDYRDIVKDLRMSTLTLRPIFEHLGCKFISSQKVSYATLPIPLTFSQIKKRKRKNKNKL</sequence>
<feature type="region of interest" description="Disordered" evidence="6">
    <location>
        <begin position="168"/>
        <end position="189"/>
    </location>
</feature>
<gene>
    <name evidence="8" type="primary">11439671</name>
    <name evidence="7" type="ordered locus">MTR_2g037460</name>
</gene>
<dbReference type="GO" id="GO:0001188">
    <property type="term" value="P:RNA polymerase I preinitiation complex assembly"/>
    <property type="evidence" value="ECO:0000318"/>
    <property type="project" value="GO_Central"/>
</dbReference>
<dbReference type="PANTHER" id="PTHR14440">
    <property type="entry name" value="DNA-DIRECTED RNA POLYMERASE I SUBUNIT RPA49"/>
    <property type="match status" value="1"/>
</dbReference>
<dbReference type="OMA" id="QYHTVAR"/>
<dbReference type="eggNOG" id="KOG4183">
    <property type="taxonomic scope" value="Eukaryota"/>
</dbReference>
<reference evidence="8" key="3">
    <citation type="submission" date="2015-04" db="UniProtKB">
        <authorList>
            <consortium name="EnsemblPlants"/>
        </authorList>
    </citation>
    <scope>IDENTIFICATION</scope>
    <source>
        <strain evidence="8">cv. Jemalong A17</strain>
    </source>
</reference>
<feature type="compositionally biased region" description="Basic and acidic residues" evidence="6">
    <location>
        <begin position="176"/>
        <end position="189"/>
    </location>
</feature>
<comment type="subcellular location">
    <subcellularLocation>
        <location evidence="1">Nucleus</location>
        <location evidence="1">Nucleolus</location>
    </subcellularLocation>
</comment>
<dbReference type="Proteomes" id="UP000002051">
    <property type="component" value="Chromosome 2"/>
</dbReference>
<dbReference type="EnsemblPlants" id="AES65271">
    <property type="protein sequence ID" value="AES65271"/>
    <property type="gene ID" value="MTR_2g037460"/>
</dbReference>
<feature type="region of interest" description="Disordered" evidence="6">
    <location>
        <begin position="1"/>
        <end position="24"/>
    </location>
</feature>
<accession>G7INH9</accession>
<keyword evidence="4" id="KW-0804">Transcription</keyword>
<evidence type="ECO:0000256" key="2">
    <source>
        <dbReference type="ARBA" id="ARBA00009430"/>
    </source>
</evidence>
<protein>
    <submittedName>
        <fullName evidence="7">A49-like RNA polymerase I associated factor</fullName>
    </submittedName>
</protein>
<dbReference type="AlphaFoldDB" id="G7INH9"/>
<name>G7INH9_MEDTR</name>
<evidence type="ECO:0000313" key="7">
    <source>
        <dbReference type="EMBL" id="AES65271.1"/>
    </source>
</evidence>
<organism evidence="7 9">
    <name type="scientific">Medicago truncatula</name>
    <name type="common">Barrel medic</name>
    <name type="synonym">Medicago tribuloides</name>
    <dbReference type="NCBI Taxonomy" id="3880"/>
    <lineage>
        <taxon>Eukaryota</taxon>
        <taxon>Viridiplantae</taxon>
        <taxon>Streptophyta</taxon>
        <taxon>Embryophyta</taxon>
        <taxon>Tracheophyta</taxon>
        <taxon>Spermatophyta</taxon>
        <taxon>Magnoliopsida</taxon>
        <taxon>eudicotyledons</taxon>
        <taxon>Gunneridae</taxon>
        <taxon>Pentapetalae</taxon>
        <taxon>rosids</taxon>
        <taxon>fabids</taxon>
        <taxon>Fabales</taxon>
        <taxon>Fabaceae</taxon>
        <taxon>Papilionoideae</taxon>
        <taxon>50 kb inversion clade</taxon>
        <taxon>NPAAA clade</taxon>
        <taxon>Hologalegina</taxon>
        <taxon>IRL clade</taxon>
        <taxon>Trifolieae</taxon>
        <taxon>Medicago</taxon>
    </lineage>
</organism>
<evidence type="ECO:0000256" key="5">
    <source>
        <dbReference type="ARBA" id="ARBA00023242"/>
    </source>
</evidence>
<evidence type="ECO:0000313" key="9">
    <source>
        <dbReference type="Proteomes" id="UP000002051"/>
    </source>
</evidence>
<keyword evidence="9" id="KW-1185">Reference proteome</keyword>